<sequence length="59" mass="6665">MLPHPFRRRPPTPRPLPSAPPPESVCFSLPFSPLPPSHSLRTLLWSEQEPWTVHSSALT</sequence>
<dbReference type="HOGENOM" id="CLU_2967974_0_0_1"/>
<keyword evidence="3" id="KW-1185">Reference proteome</keyword>
<feature type="region of interest" description="Disordered" evidence="1">
    <location>
        <begin position="1"/>
        <end position="22"/>
    </location>
</feature>
<evidence type="ECO:0000313" key="2">
    <source>
        <dbReference type="EnsemblPlants" id="OGLUM07G17110.1"/>
    </source>
</evidence>
<name>A0A0E0AKY9_9ORYZ</name>
<dbReference type="EnsemblPlants" id="OGLUM07G17110.1">
    <property type="protein sequence ID" value="OGLUM07G17110.1"/>
    <property type="gene ID" value="OGLUM07G17110"/>
</dbReference>
<proteinExistence type="predicted"/>
<evidence type="ECO:0000313" key="3">
    <source>
        <dbReference type="Proteomes" id="UP000026961"/>
    </source>
</evidence>
<reference evidence="2" key="1">
    <citation type="submission" date="2015-04" db="UniProtKB">
        <authorList>
            <consortium name="EnsemblPlants"/>
        </authorList>
    </citation>
    <scope>IDENTIFICATION</scope>
</reference>
<accession>A0A0E0AKY9</accession>
<protein>
    <submittedName>
        <fullName evidence="2">Uncharacterized protein</fullName>
    </submittedName>
</protein>
<feature type="compositionally biased region" description="Pro residues" evidence="1">
    <location>
        <begin position="12"/>
        <end position="22"/>
    </location>
</feature>
<dbReference type="Proteomes" id="UP000026961">
    <property type="component" value="Chromosome 7"/>
</dbReference>
<dbReference type="AlphaFoldDB" id="A0A0E0AKY9"/>
<reference evidence="2" key="2">
    <citation type="submission" date="2018-05" db="EMBL/GenBank/DDBJ databases">
        <title>OgluRS3 (Oryza glumaepatula Reference Sequence Version 3).</title>
        <authorList>
            <person name="Zhang J."/>
            <person name="Kudrna D."/>
            <person name="Lee S."/>
            <person name="Talag J."/>
            <person name="Welchert J."/>
            <person name="Wing R.A."/>
        </authorList>
    </citation>
    <scope>NUCLEOTIDE SEQUENCE [LARGE SCALE GENOMIC DNA]</scope>
</reference>
<dbReference type="Gramene" id="OGLUM07G17110.1">
    <property type="protein sequence ID" value="OGLUM07G17110.1"/>
    <property type="gene ID" value="OGLUM07G17110"/>
</dbReference>
<organism evidence="2">
    <name type="scientific">Oryza glumipatula</name>
    <dbReference type="NCBI Taxonomy" id="40148"/>
    <lineage>
        <taxon>Eukaryota</taxon>
        <taxon>Viridiplantae</taxon>
        <taxon>Streptophyta</taxon>
        <taxon>Embryophyta</taxon>
        <taxon>Tracheophyta</taxon>
        <taxon>Spermatophyta</taxon>
        <taxon>Magnoliopsida</taxon>
        <taxon>Liliopsida</taxon>
        <taxon>Poales</taxon>
        <taxon>Poaceae</taxon>
        <taxon>BOP clade</taxon>
        <taxon>Oryzoideae</taxon>
        <taxon>Oryzeae</taxon>
        <taxon>Oryzinae</taxon>
        <taxon>Oryza</taxon>
    </lineage>
</organism>
<feature type="compositionally biased region" description="Basic residues" evidence="1">
    <location>
        <begin position="1"/>
        <end position="11"/>
    </location>
</feature>
<evidence type="ECO:0000256" key="1">
    <source>
        <dbReference type="SAM" id="MobiDB-lite"/>
    </source>
</evidence>